<name>A0A7C9AQY0_OPUST</name>
<reference evidence="1" key="2">
    <citation type="submission" date="2020-07" db="EMBL/GenBank/DDBJ databases">
        <authorList>
            <person name="Vera ALvarez R."/>
            <person name="Arias-Moreno D.M."/>
            <person name="Jimenez-Jacinto V."/>
            <person name="Jimenez-Bremont J.F."/>
            <person name="Swaminathan K."/>
            <person name="Moose S.P."/>
            <person name="Guerrero-Gonzalez M.L."/>
            <person name="Marino-Ramirez L."/>
            <person name="Landsman D."/>
            <person name="Rodriguez-Kessler M."/>
            <person name="Delgado-Sanchez P."/>
        </authorList>
    </citation>
    <scope>NUCLEOTIDE SEQUENCE</scope>
    <source>
        <tissue evidence="1">Cladode</tissue>
    </source>
</reference>
<organism evidence="1">
    <name type="scientific">Opuntia streptacantha</name>
    <name type="common">Prickly pear cactus</name>
    <name type="synonym">Opuntia cardona</name>
    <dbReference type="NCBI Taxonomy" id="393608"/>
    <lineage>
        <taxon>Eukaryota</taxon>
        <taxon>Viridiplantae</taxon>
        <taxon>Streptophyta</taxon>
        <taxon>Embryophyta</taxon>
        <taxon>Tracheophyta</taxon>
        <taxon>Spermatophyta</taxon>
        <taxon>Magnoliopsida</taxon>
        <taxon>eudicotyledons</taxon>
        <taxon>Gunneridae</taxon>
        <taxon>Pentapetalae</taxon>
        <taxon>Caryophyllales</taxon>
        <taxon>Cactineae</taxon>
        <taxon>Cactaceae</taxon>
        <taxon>Opuntioideae</taxon>
        <taxon>Opuntia</taxon>
    </lineage>
</organism>
<protein>
    <submittedName>
        <fullName evidence="1">Uncharacterized protein</fullName>
    </submittedName>
</protein>
<accession>A0A7C9AQY0</accession>
<evidence type="ECO:0000313" key="1">
    <source>
        <dbReference type="EMBL" id="MBA4672631.1"/>
    </source>
</evidence>
<dbReference type="AlphaFoldDB" id="A0A7C9AQY0"/>
<reference evidence="1" key="1">
    <citation type="journal article" date="2013" name="J. Plant Res.">
        <title>Effect of fungi and light on seed germination of three Opuntia species from semiarid lands of central Mexico.</title>
        <authorList>
            <person name="Delgado-Sanchez P."/>
            <person name="Jimenez-Bremont J.F."/>
            <person name="Guerrero-Gonzalez Mde L."/>
            <person name="Flores J."/>
        </authorList>
    </citation>
    <scope>NUCLEOTIDE SEQUENCE</scope>
    <source>
        <tissue evidence="1">Cladode</tissue>
    </source>
</reference>
<sequence>MLEVGQQWRYPWLEPHWLGIPEPHCHLSLHHHLSSDFLLKNPPPHYLLGDNLSPNPLLLKLPLKLHCFPELVRVRTRVPVEFPVTQFGIRHPRSDGWMGEVREVGRRL</sequence>
<dbReference type="EMBL" id="GISG01255979">
    <property type="protein sequence ID" value="MBA4672631.1"/>
    <property type="molecule type" value="Transcribed_RNA"/>
</dbReference>
<proteinExistence type="predicted"/>